<evidence type="ECO:0000313" key="2">
    <source>
        <dbReference type="EMBL" id="EFO83971.1"/>
    </source>
</evidence>
<dbReference type="eggNOG" id="ENOG502R9ZA">
    <property type="taxonomic scope" value="Eukaryota"/>
</dbReference>
<reference evidence="2" key="1">
    <citation type="submission" date="2007-07" db="EMBL/GenBank/DDBJ databases">
        <title>PCAP assembly of the Caenorhabditis remanei genome.</title>
        <authorList>
            <consortium name="The Caenorhabditis remanei Sequencing Consortium"/>
            <person name="Wilson R.K."/>
        </authorList>
    </citation>
    <scope>NUCLEOTIDE SEQUENCE [LARGE SCALE GENOMIC DNA]</scope>
    <source>
        <strain evidence="2">PB4641</strain>
    </source>
</reference>
<gene>
    <name evidence="2" type="ORF">CRE_17441</name>
</gene>
<dbReference type="AlphaFoldDB" id="E3N224"/>
<name>E3N224_CAERE</name>
<feature type="compositionally biased region" description="Basic and acidic residues" evidence="1">
    <location>
        <begin position="73"/>
        <end position="91"/>
    </location>
</feature>
<accession>E3N224</accession>
<evidence type="ECO:0000313" key="3">
    <source>
        <dbReference type="Proteomes" id="UP000008281"/>
    </source>
</evidence>
<dbReference type="EMBL" id="DS268511">
    <property type="protein sequence ID" value="EFO83971.1"/>
    <property type="molecule type" value="Genomic_DNA"/>
</dbReference>
<evidence type="ECO:0008006" key="4">
    <source>
        <dbReference type="Google" id="ProtNLM"/>
    </source>
</evidence>
<dbReference type="InParanoid" id="E3N224"/>
<proteinExistence type="predicted"/>
<dbReference type="Proteomes" id="UP000008281">
    <property type="component" value="Unassembled WGS sequence"/>
</dbReference>
<organism evidence="3">
    <name type="scientific">Caenorhabditis remanei</name>
    <name type="common">Caenorhabditis vulgaris</name>
    <dbReference type="NCBI Taxonomy" id="31234"/>
    <lineage>
        <taxon>Eukaryota</taxon>
        <taxon>Metazoa</taxon>
        <taxon>Ecdysozoa</taxon>
        <taxon>Nematoda</taxon>
        <taxon>Chromadorea</taxon>
        <taxon>Rhabditida</taxon>
        <taxon>Rhabditina</taxon>
        <taxon>Rhabditomorpha</taxon>
        <taxon>Rhabditoidea</taxon>
        <taxon>Rhabditidae</taxon>
        <taxon>Peloderinae</taxon>
        <taxon>Caenorhabditis</taxon>
    </lineage>
</organism>
<sequence>MNKRRKRSQVLELDDISDSCSAESSVEDDTFSVSFDQLDEEDSIPEYEEYLSESSVDSLDFERCESSSDEEKEVGVSERVGTEHVSDHEFYTEDEDSRDANCSQEPNTKLEDYRVLTYMNFVLSEGISVKTMQRMESLMTVLYNSPPPILYGEINKKLEDLKKEAVRSVSYYCHNCGTKKAGKKAGCSICSLSDNRLCETVTLIQCDYMKQIRSLLEEKGHEIVEAHRKIHSKKEMFESNDIRRYPGYQREVECRDDFTNHKINLVCTISSDGARFKRVSKREATPVLMRVEGVDMETRTGGKCMILIAMCYSDGGVKKNFVNVFVAKSLQELPSLKIDVKLDGISYQFNFQLLGYLADMKEQLSLVGLPNWHKEDGCSKCRTRGQKQPKKNNISFNDSYSAPLRDDDSLRWAAENGTEGFSQKGIPRFYELFSPTKVTIDPFHIRGAGICKYLIEGDYTWTAPEPSMLNILEILTPNRCSFRLKRGVLDRILKSIQEIKCYTHDTIQVLNARKMGKATGREIDKVSILCIYMCALIGTTESCESGDQSVFFFGMYHCLQFLGSRMSNTGSLRELLDNVYDLLVFLWPKNVTIKWHTFFKHLQDHEENYGVLYTTEPFEREHKNFMTSVHYQATNSEFALISRYVGQQLYQRKMRQLISLMESSTVTRVQSTMKMRPHKQFDALSLNNVVQREEIKPDHVTMLEESLKITQWKCLSVNIYGTSPKKSSFQKTSASRNSNWKVLFFIQILLEKQKDNIFSALLFGSD</sequence>
<feature type="region of interest" description="Disordered" evidence="1">
    <location>
        <begin position="1"/>
        <end position="105"/>
    </location>
</feature>
<feature type="compositionally biased region" description="Acidic residues" evidence="1">
    <location>
        <begin position="37"/>
        <end position="51"/>
    </location>
</feature>
<protein>
    <recommendedName>
        <fullName evidence="4">Transposase domain-containing protein</fullName>
    </recommendedName>
</protein>
<keyword evidence="3" id="KW-1185">Reference proteome</keyword>
<dbReference type="OrthoDB" id="5905562at2759"/>
<dbReference type="HOGENOM" id="CLU_021120_0_0_1"/>
<dbReference type="OMA" id="TEDCERV"/>
<evidence type="ECO:0000256" key="1">
    <source>
        <dbReference type="SAM" id="MobiDB-lite"/>
    </source>
</evidence>